<dbReference type="OrthoDB" id="8963296at2759"/>
<accession>A0A3N0XT06</accession>
<organism evidence="2 3">
    <name type="scientific">Anabarilius grahami</name>
    <name type="common">Kanglang fish</name>
    <name type="synonym">Barilius grahami</name>
    <dbReference type="NCBI Taxonomy" id="495550"/>
    <lineage>
        <taxon>Eukaryota</taxon>
        <taxon>Metazoa</taxon>
        <taxon>Chordata</taxon>
        <taxon>Craniata</taxon>
        <taxon>Vertebrata</taxon>
        <taxon>Euteleostomi</taxon>
        <taxon>Actinopterygii</taxon>
        <taxon>Neopterygii</taxon>
        <taxon>Teleostei</taxon>
        <taxon>Ostariophysi</taxon>
        <taxon>Cypriniformes</taxon>
        <taxon>Xenocyprididae</taxon>
        <taxon>Xenocypridinae</taxon>
        <taxon>Xenocypridinae incertae sedis</taxon>
        <taxon>Anabarilius</taxon>
    </lineage>
</organism>
<feature type="compositionally biased region" description="Polar residues" evidence="1">
    <location>
        <begin position="95"/>
        <end position="108"/>
    </location>
</feature>
<proteinExistence type="predicted"/>
<feature type="compositionally biased region" description="Low complexity" evidence="1">
    <location>
        <begin position="148"/>
        <end position="179"/>
    </location>
</feature>
<dbReference type="EMBL" id="RJVU01063416">
    <property type="protein sequence ID" value="ROJ25275.1"/>
    <property type="molecule type" value="Genomic_DNA"/>
</dbReference>
<feature type="region of interest" description="Disordered" evidence="1">
    <location>
        <begin position="95"/>
        <end position="118"/>
    </location>
</feature>
<sequence>MTEDQMGILHTPIKPADQLITLFQDGHSTKDNVEELLELSHMVTWDDDTLKTIFWCGLDDQLYQQSPTPSTTYSLAHFIDYVLWLSGSSLTVSEVDGDTTTTQPQSPLSIPESPPKVAALPESRPVMAALAESHPIMAALPESRPAMAAESDPAAKLAAAPEPSAKMAASSEPSAKMAATPEPSAKMAAKSEPSAKTAATPPMTLTPFLIQDPEITPFLVPK</sequence>
<comment type="caution">
    <text evidence="2">The sequence shown here is derived from an EMBL/GenBank/DDBJ whole genome shotgun (WGS) entry which is preliminary data.</text>
</comment>
<dbReference type="AlphaFoldDB" id="A0A3N0XT06"/>
<protein>
    <submittedName>
        <fullName evidence="2">Uncharacterized protein</fullName>
    </submittedName>
</protein>
<reference evidence="2 3" key="1">
    <citation type="submission" date="2018-10" db="EMBL/GenBank/DDBJ databases">
        <title>Genome assembly for a Yunnan-Guizhou Plateau 3E fish, Anabarilius grahami (Regan), and its evolutionary and genetic applications.</title>
        <authorList>
            <person name="Jiang W."/>
        </authorList>
    </citation>
    <scope>NUCLEOTIDE SEQUENCE [LARGE SCALE GENOMIC DNA]</scope>
    <source>
        <strain evidence="2">AG-KIZ</strain>
        <tissue evidence="2">Muscle</tissue>
    </source>
</reference>
<name>A0A3N0XT06_ANAGA</name>
<evidence type="ECO:0000313" key="3">
    <source>
        <dbReference type="Proteomes" id="UP000281406"/>
    </source>
</evidence>
<dbReference type="Proteomes" id="UP000281406">
    <property type="component" value="Unassembled WGS sequence"/>
</dbReference>
<evidence type="ECO:0000313" key="2">
    <source>
        <dbReference type="EMBL" id="ROJ25275.1"/>
    </source>
</evidence>
<evidence type="ECO:0000256" key="1">
    <source>
        <dbReference type="SAM" id="MobiDB-lite"/>
    </source>
</evidence>
<gene>
    <name evidence="2" type="ORF">DPX16_20088</name>
</gene>
<feature type="region of interest" description="Disordered" evidence="1">
    <location>
        <begin position="144"/>
        <end position="222"/>
    </location>
</feature>
<keyword evidence="3" id="KW-1185">Reference proteome</keyword>